<organism evidence="1">
    <name type="scientific">Culex pipiens</name>
    <name type="common">House mosquito</name>
    <dbReference type="NCBI Taxonomy" id="7175"/>
    <lineage>
        <taxon>Eukaryota</taxon>
        <taxon>Metazoa</taxon>
        <taxon>Ecdysozoa</taxon>
        <taxon>Arthropoda</taxon>
        <taxon>Hexapoda</taxon>
        <taxon>Insecta</taxon>
        <taxon>Pterygota</taxon>
        <taxon>Neoptera</taxon>
        <taxon>Endopterygota</taxon>
        <taxon>Diptera</taxon>
        <taxon>Nematocera</taxon>
        <taxon>Culicoidea</taxon>
        <taxon>Culicidae</taxon>
        <taxon>Culicinae</taxon>
        <taxon>Culicini</taxon>
        <taxon>Culex</taxon>
        <taxon>Culex</taxon>
    </lineage>
</organism>
<proteinExistence type="predicted"/>
<accession>A0A8D8GAM3</accession>
<protein>
    <submittedName>
        <fullName evidence="1">(northern house mosquito) hypothetical protein</fullName>
    </submittedName>
</protein>
<evidence type="ECO:0000313" key="1">
    <source>
        <dbReference type="EMBL" id="CAG6500128.1"/>
    </source>
</evidence>
<sequence>MHNHHLQQFEQTFQNRRLVEHVHFLEVRFNDILLNKVGHVAPGQLDVLGLDRVRVAGDVDAKLQDVPGSLDVAFVVKRAPVLEQVRNGRFVAQAGKQSAGHFD</sequence>
<reference evidence="1" key="1">
    <citation type="submission" date="2021-05" db="EMBL/GenBank/DDBJ databases">
        <authorList>
            <person name="Alioto T."/>
            <person name="Alioto T."/>
            <person name="Gomez Garrido J."/>
        </authorList>
    </citation>
    <scope>NUCLEOTIDE SEQUENCE</scope>
</reference>
<dbReference type="EMBL" id="HBUE01139613">
    <property type="protein sequence ID" value="CAG6500128.1"/>
    <property type="molecule type" value="Transcribed_RNA"/>
</dbReference>
<dbReference type="AlphaFoldDB" id="A0A8D8GAM3"/>
<name>A0A8D8GAM3_CULPI</name>